<gene>
    <name evidence="1" type="ORF">DPMN_051614</name>
</gene>
<sequence length="253" mass="27430">MQPYNIQYFAKDSHVLSDVGGQSVTPATTPVTPGELLAKQIDRWGIYAIDWQVGYLCNILAGGGIEATDWQVGYLRNIGADEPEQSSTFMGLARGTAERSGEGMEKRAVKKSNLEVIGKEDRSAALIFYIQHFPAQKQRENGYMQPANTRIYSAPPTAELEPLVDGRLAQTDEGRQGDRLIRSTMLCTYLRYVASGGLQLTVGDSTGLSQATDSHVCAQVSDILAAKVPEFVKFPAFEDAALAKHELGAIAGT</sequence>
<dbReference type="EMBL" id="JAIWYP010000012">
    <property type="protein sequence ID" value="KAH3725765.1"/>
    <property type="molecule type" value="Genomic_DNA"/>
</dbReference>
<comment type="caution">
    <text evidence="1">The sequence shown here is derived from an EMBL/GenBank/DDBJ whole genome shotgun (WGS) entry which is preliminary data.</text>
</comment>
<evidence type="ECO:0000313" key="2">
    <source>
        <dbReference type="Proteomes" id="UP000828390"/>
    </source>
</evidence>
<dbReference type="AlphaFoldDB" id="A0A9D4CK43"/>
<keyword evidence="2" id="KW-1185">Reference proteome</keyword>
<name>A0A9D4CK43_DREPO</name>
<evidence type="ECO:0000313" key="1">
    <source>
        <dbReference type="EMBL" id="KAH3725765.1"/>
    </source>
</evidence>
<proteinExistence type="predicted"/>
<organism evidence="1 2">
    <name type="scientific">Dreissena polymorpha</name>
    <name type="common">Zebra mussel</name>
    <name type="synonym">Mytilus polymorpha</name>
    <dbReference type="NCBI Taxonomy" id="45954"/>
    <lineage>
        <taxon>Eukaryota</taxon>
        <taxon>Metazoa</taxon>
        <taxon>Spiralia</taxon>
        <taxon>Lophotrochozoa</taxon>
        <taxon>Mollusca</taxon>
        <taxon>Bivalvia</taxon>
        <taxon>Autobranchia</taxon>
        <taxon>Heteroconchia</taxon>
        <taxon>Euheterodonta</taxon>
        <taxon>Imparidentia</taxon>
        <taxon>Neoheterodontei</taxon>
        <taxon>Myida</taxon>
        <taxon>Dreissenoidea</taxon>
        <taxon>Dreissenidae</taxon>
        <taxon>Dreissena</taxon>
    </lineage>
</organism>
<accession>A0A9D4CK43</accession>
<reference evidence="1" key="1">
    <citation type="journal article" date="2019" name="bioRxiv">
        <title>The Genome of the Zebra Mussel, Dreissena polymorpha: A Resource for Invasive Species Research.</title>
        <authorList>
            <person name="McCartney M.A."/>
            <person name="Auch B."/>
            <person name="Kono T."/>
            <person name="Mallez S."/>
            <person name="Zhang Y."/>
            <person name="Obille A."/>
            <person name="Becker A."/>
            <person name="Abrahante J.E."/>
            <person name="Garbe J."/>
            <person name="Badalamenti J.P."/>
            <person name="Herman A."/>
            <person name="Mangelson H."/>
            <person name="Liachko I."/>
            <person name="Sullivan S."/>
            <person name="Sone E.D."/>
            <person name="Koren S."/>
            <person name="Silverstein K.A.T."/>
            <person name="Beckman K.B."/>
            <person name="Gohl D.M."/>
        </authorList>
    </citation>
    <scope>NUCLEOTIDE SEQUENCE</scope>
    <source>
        <strain evidence="1">Duluth1</strain>
        <tissue evidence="1">Whole animal</tissue>
    </source>
</reference>
<dbReference type="Proteomes" id="UP000828390">
    <property type="component" value="Unassembled WGS sequence"/>
</dbReference>
<protein>
    <submittedName>
        <fullName evidence="1">Uncharacterized protein</fullName>
    </submittedName>
</protein>
<reference evidence="1" key="2">
    <citation type="submission" date="2020-11" db="EMBL/GenBank/DDBJ databases">
        <authorList>
            <person name="McCartney M.A."/>
            <person name="Auch B."/>
            <person name="Kono T."/>
            <person name="Mallez S."/>
            <person name="Becker A."/>
            <person name="Gohl D.M."/>
            <person name="Silverstein K.A.T."/>
            <person name="Koren S."/>
            <person name="Bechman K.B."/>
            <person name="Herman A."/>
            <person name="Abrahante J.E."/>
            <person name="Garbe J."/>
        </authorList>
    </citation>
    <scope>NUCLEOTIDE SEQUENCE</scope>
    <source>
        <strain evidence="1">Duluth1</strain>
        <tissue evidence="1">Whole animal</tissue>
    </source>
</reference>